<dbReference type="SUPFAM" id="SSF47090">
    <property type="entry name" value="PGBD-like"/>
    <property type="match status" value="1"/>
</dbReference>
<organism evidence="3 4">
    <name type="scientific">Actinopolyspora alba</name>
    <dbReference type="NCBI Taxonomy" id="673379"/>
    <lineage>
        <taxon>Bacteria</taxon>
        <taxon>Bacillati</taxon>
        <taxon>Actinomycetota</taxon>
        <taxon>Actinomycetes</taxon>
        <taxon>Actinopolysporales</taxon>
        <taxon>Actinopolysporaceae</taxon>
        <taxon>Actinopolyspora</taxon>
        <taxon>Actinopolyspora alba group</taxon>
    </lineage>
</organism>
<accession>A0A1I1ZUJ0</accession>
<evidence type="ECO:0000256" key="1">
    <source>
        <dbReference type="SAM" id="SignalP"/>
    </source>
</evidence>
<dbReference type="AlphaFoldDB" id="A0A1I1ZUJ0"/>
<protein>
    <submittedName>
        <fullName evidence="3">Putative peptidoglycan binding domain-containing protein</fullName>
    </submittedName>
</protein>
<feature type="domain" description="Peptidoglycan binding-like" evidence="2">
    <location>
        <begin position="69"/>
        <end position="122"/>
    </location>
</feature>
<feature type="chain" id="PRO_5011526573" evidence="1">
    <location>
        <begin position="29"/>
        <end position="131"/>
    </location>
</feature>
<evidence type="ECO:0000313" key="4">
    <source>
        <dbReference type="Proteomes" id="UP000198716"/>
    </source>
</evidence>
<dbReference type="Gene3D" id="1.10.101.10">
    <property type="entry name" value="PGBD-like superfamily/PGBD"/>
    <property type="match status" value="1"/>
</dbReference>
<evidence type="ECO:0000259" key="2">
    <source>
        <dbReference type="Pfam" id="PF01471"/>
    </source>
</evidence>
<dbReference type="Pfam" id="PF01471">
    <property type="entry name" value="PG_binding_1"/>
    <property type="match status" value="1"/>
</dbReference>
<sequence>MTRFLRMLGTTAAMVLVTLGAVGGTAAAGTTDSSGALALPTCTRTSWGIPATESGDADCLLGQGVSNLAVTELQYSLKECHGFSIAADGIYGPNTAAAVRSVQRSAGIAVDGVYGPNTRAAMLWRVNGCQF</sequence>
<dbReference type="InterPro" id="IPR036366">
    <property type="entry name" value="PGBDSf"/>
</dbReference>
<feature type="signal peptide" evidence="1">
    <location>
        <begin position="1"/>
        <end position="28"/>
    </location>
</feature>
<reference evidence="4" key="1">
    <citation type="submission" date="2016-10" db="EMBL/GenBank/DDBJ databases">
        <authorList>
            <person name="Varghese N."/>
            <person name="Submissions S."/>
        </authorList>
    </citation>
    <scope>NUCLEOTIDE SEQUENCE [LARGE SCALE GENOMIC DNA]</scope>
    <source>
        <strain evidence="4">DSM 45004</strain>
    </source>
</reference>
<dbReference type="EMBL" id="FOMZ01000011">
    <property type="protein sequence ID" value="SFE35329.1"/>
    <property type="molecule type" value="Genomic_DNA"/>
</dbReference>
<proteinExistence type="predicted"/>
<evidence type="ECO:0000313" key="3">
    <source>
        <dbReference type="EMBL" id="SFE35329.1"/>
    </source>
</evidence>
<dbReference type="Proteomes" id="UP000198716">
    <property type="component" value="Unassembled WGS sequence"/>
</dbReference>
<name>A0A1I1ZUJ0_9ACTN</name>
<dbReference type="InterPro" id="IPR002477">
    <property type="entry name" value="Peptidoglycan-bd-like"/>
</dbReference>
<gene>
    <name evidence="3" type="ORF">SAMN04487819_111160</name>
</gene>
<dbReference type="RefSeq" id="WP_175496893.1">
    <property type="nucleotide sequence ID" value="NZ_FOMZ01000011.1"/>
</dbReference>
<dbReference type="InterPro" id="IPR036365">
    <property type="entry name" value="PGBD-like_sf"/>
</dbReference>
<keyword evidence="4" id="KW-1185">Reference proteome</keyword>
<keyword evidence="1" id="KW-0732">Signal</keyword>